<accession>A0A840Q6H3</accession>
<comment type="caution">
    <text evidence="1">The sequence shown here is derived from an EMBL/GenBank/DDBJ whole genome shotgun (WGS) entry which is preliminary data.</text>
</comment>
<proteinExistence type="predicted"/>
<dbReference type="RefSeq" id="WP_184727409.1">
    <property type="nucleotide sequence ID" value="NZ_JACHIW010000001.1"/>
</dbReference>
<protein>
    <submittedName>
        <fullName evidence="1">Uncharacterized protein</fullName>
    </submittedName>
</protein>
<dbReference type="Proteomes" id="UP000584374">
    <property type="component" value="Unassembled WGS sequence"/>
</dbReference>
<dbReference type="AlphaFoldDB" id="A0A840Q6H3"/>
<sequence>MTDRDAVLGSGNLRPTIMIVIVAEAEHGGVPGANRTACHNRVGKVTRRLAENDS</sequence>
<organism evidence="1 2">
    <name type="scientific">Saccharopolyspora phatthalungensis</name>
    <dbReference type="NCBI Taxonomy" id="664693"/>
    <lineage>
        <taxon>Bacteria</taxon>
        <taxon>Bacillati</taxon>
        <taxon>Actinomycetota</taxon>
        <taxon>Actinomycetes</taxon>
        <taxon>Pseudonocardiales</taxon>
        <taxon>Pseudonocardiaceae</taxon>
        <taxon>Saccharopolyspora</taxon>
    </lineage>
</organism>
<keyword evidence="2" id="KW-1185">Reference proteome</keyword>
<reference evidence="1 2" key="1">
    <citation type="submission" date="2020-08" db="EMBL/GenBank/DDBJ databases">
        <title>Sequencing the genomes of 1000 actinobacteria strains.</title>
        <authorList>
            <person name="Klenk H.-P."/>
        </authorList>
    </citation>
    <scope>NUCLEOTIDE SEQUENCE [LARGE SCALE GENOMIC DNA]</scope>
    <source>
        <strain evidence="1 2">DSM 45584</strain>
    </source>
</reference>
<evidence type="ECO:0000313" key="1">
    <source>
        <dbReference type="EMBL" id="MBB5156234.1"/>
    </source>
</evidence>
<dbReference type="EMBL" id="JACHIW010000001">
    <property type="protein sequence ID" value="MBB5156234.1"/>
    <property type="molecule type" value="Genomic_DNA"/>
</dbReference>
<evidence type="ECO:0000313" key="2">
    <source>
        <dbReference type="Proteomes" id="UP000584374"/>
    </source>
</evidence>
<name>A0A840Q6H3_9PSEU</name>
<gene>
    <name evidence="1" type="ORF">BJ970_003768</name>
</gene>